<dbReference type="Gene3D" id="6.10.140.530">
    <property type="match status" value="2"/>
</dbReference>
<dbReference type="PANTHER" id="PTHR33418:SF1">
    <property type="entry name" value="HELICASE-ASSOCIATED DOMAIN-CONTAINING PROTEIN"/>
    <property type="match status" value="1"/>
</dbReference>
<protein>
    <recommendedName>
        <fullName evidence="1">Helicase-associated domain-containing protein</fullName>
    </recommendedName>
</protein>
<dbReference type="Proteomes" id="UP000241426">
    <property type="component" value="Unassembled WGS sequence"/>
</dbReference>
<gene>
    <name evidence="2" type="ORF">C9J27_05640</name>
</gene>
<reference evidence="2 3" key="1">
    <citation type="submission" date="2018-01" db="EMBL/GenBank/DDBJ databases">
        <title>Whole genome sequencing of Histamine producing bacteria.</title>
        <authorList>
            <person name="Butler K."/>
        </authorList>
    </citation>
    <scope>NUCLEOTIDE SEQUENCE [LARGE SCALE GENOMIC DNA]</scope>
    <source>
        <strain evidence="2 3">FS-7.2</strain>
    </source>
</reference>
<comment type="caution">
    <text evidence="2">The sequence shown here is derived from an EMBL/GenBank/DDBJ whole genome shotgun (WGS) entry which is preliminary data.</text>
</comment>
<dbReference type="AlphaFoldDB" id="A0A2T3KLS3"/>
<evidence type="ECO:0000259" key="1">
    <source>
        <dbReference type="Pfam" id="PF03457"/>
    </source>
</evidence>
<evidence type="ECO:0000313" key="2">
    <source>
        <dbReference type="EMBL" id="PSV00619.1"/>
    </source>
</evidence>
<feature type="domain" description="Helicase-associated" evidence="1">
    <location>
        <begin position="115"/>
        <end position="174"/>
    </location>
</feature>
<dbReference type="PANTHER" id="PTHR33418">
    <property type="entry name" value="HELICASE-ASSOCIATED"/>
    <property type="match status" value="1"/>
</dbReference>
<feature type="domain" description="Helicase-associated" evidence="1">
    <location>
        <begin position="34"/>
        <end position="85"/>
    </location>
</feature>
<proteinExistence type="predicted"/>
<accession>A0A2T3KLS3</accession>
<dbReference type="Pfam" id="PF03457">
    <property type="entry name" value="HA"/>
    <property type="match status" value="2"/>
</dbReference>
<dbReference type="EMBL" id="PYNF01000003">
    <property type="protein sequence ID" value="PSV00619.1"/>
    <property type="molecule type" value="Genomic_DNA"/>
</dbReference>
<dbReference type="InterPro" id="IPR005114">
    <property type="entry name" value="Helicase_assoc"/>
</dbReference>
<evidence type="ECO:0000313" key="3">
    <source>
        <dbReference type="Proteomes" id="UP000241426"/>
    </source>
</evidence>
<organism evidence="2 3">
    <name type="scientific">Photobacterium kishitanii</name>
    <dbReference type="NCBI Taxonomy" id="318456"/>
    <lineage>
        <taxon>Bacteria</taxon>
        <taxon>Pseudomonadati</taxon>
        <taxon>Pseudomonadota</taxon>
        <taxon>Gammaproteobacteria</taxon>
        <taxon>Vibrionales</taxon>
        <taxon>Vibrionaceae</taxon>
        <taxon>Photobacterium</taxon>
    </lineage>
</organism>
<name>A0A2T3KLS3_9GAMM</name>
<dbReference type="RefSeq" id="WP_107289249.1">
    <property type="nucleotide sequence ID" value="NZ_PYNF01000003.1"/>
</dbReference>
<sequence>MNIENEKPVKSIEQLEKEAQSLLDPKVDDGLIKARWVEMFNRLIAFKKETGSHLIPNKFITDDGAKLGGWFRYQRQAKETAQMPDVYEYLMEREFGENWDDVSARGAARKNSTSRASWNQYVKALQDYKEEFGDVNVSARTLYQDLKLGNWLVRQRRFSERLSDEQIEILAEIGITIERK</sequence>